<dbReference type="Pfam" id="PF00756">
    <property type="entry name" value="Esterase"/>
    <property type="match status" value="1"/>
</dbReference>
<dbReference type="AlphaFoldDB" id="A0A3A9AQ95"/>
<dbReference type="GO" id="GO:0016747">
    <property type="term" value="F:acyltransferase activity, transferring groups other than amino-acyl groups"/>
    <property type="evidence" value="ECO:0007669"/>
    <property type="project" value="TreeGrafter"/>
</dbReference>
<sequence length="278" mass="31042">MAKITCNIISQVLKRAIDITVIIPTPTIPDALSPDGKRVSYIPPEKYPVIYLLHGFGNDHATWSGYTNVELYAEENQIAVVNLSAENKAYIENGMDDFYTFVSEELPEMVCGLFPVSDKPESTYIAGLSMGGYGTLTHALSHPERFAAVGALSAAVIRKNPEGGIRMEDIKKEAEAELPKDGDPNVDMPDRQPSVLAERIVKEGGKFPKIYMACGGKDALFEMNKKFCDKLIALGADVTWDEIDRYGHEWRFWDIEIEKFMEWIPRTDIYAAGGKRQV</sequence>
<evidence type="ECO:0008006" key="3">
    <source>
        <dbReference type="Google" id="ProtNLM"/>
    </source>
</evidence>
<reference evidence="1 2" key="1">
    <citation type="submission" date="2018-09" db="EMBL/GenBank/DDBJ databases">
        <title>Murine metabolic-syndrome-specific gut microbial biobank.</title>
        <authorList>
            <person name="Liu C."/>
        </authorList>
    </citation>
    <scope>NUCLEOTIDE SEQUENCE [LARGE SCALE GENOMIC DNA]</scope>
    <source>
        <strain evidence="1 2">0.1xD8-82</strain>
    </source>
</reference>
<evidence type="ECO:0000313" key="2">
    <source>
        <dbReference type="Proteomes" id="UP000280696"/>
    </source>
</evidence>
<dbReference type="InterPro" id="IPR050583">
    <property type="entry name" value="Mycobacterial_A85_antigen"/>
</dbReference>
<dbReference type="EMBL" id="RAYQ01000023">
    <property type="protein sequence ID" value="RKI89436.1"/>
    <property type="molecule type" value="Genomic_DNA"/>
</dbReference>
<dbReference type="PANTHER" id="PTHR48098">
    <property type="entry name" value="ENTEROCHELIN ESTERASE-RELATED"/>
    <property type="match status" value="1"/>
</dbReference>
<dbReference type="PANTHER" id="PTHR48098:SF1">
    <property type="entry name" value="DIACYLGLYCEROL ACYLTRANSFERASE_MYCOLYLTRANSFERASE AG85A"/>
    <property type="match status" value="1"/>
</dbReference>
<protein>
    <recommendedName>
        <fullName evidence="3">Esterase family protein</fullName>
    </recommendedName>
</protein>
<dbReference type="SUPFAM" id="SSF53474">
    <property type="entry name" value="alpha/beta-Hydrolases"/>
    <property type="match status" value="1"/>
</dbReference>
<dbReference type="InterPro" id="IPR029058">
    <property type="entry name" value="AB_hydrolase_fold"/>
</dbReference>
<proteinExistence type="predicted"/>
<dbReference type="InterPro" id="IPR000801">
    <property type="entry name" value="Esterase-like"/>
</dbReference>
<gene>
    <name evidence="1" type="ORF">D7V94_18325</name>
</gene>
<comment type="caution">
    <text evidence="1">The sequence shown here is derived from an EMBL/GenBank/DDBJ whole genome shotgun (WGS) entry which is preliminary data.</text>
</comment>
<accession>A0A3A9AQ95</accession>
<evidence type="ECO:0000313" key="1">
    <source>
        <dbReference type="EMBL" id="RKI89436.1"/>
    </source>
</evidence>
<dbReference type="OrthoDB" id="9803578at2"/>
<dbReference type="Gene3D" id="3.40.50.1820">
    <property type="entry name" value="alpha/beta hydrolase"/>
    <property type="match status" value="1"/>
</dbReference>
<name>A0A3A9AQ95_9FIRM</name>
<dbReference type="RefSeq" id="WP_120471778.1">
    <property type="nucleotide sequence ID" value="NZ_CATAJS010000008.1"/>
</dbReference>
<organism evidence="1 2">
    <name type="scientific">Parablautia intestinalis</name>
    <dbReference type="NCBI Taxonomy" id="2320100"/>
    <lineage>
        <taxon>Bacteria</taxon>
        <taxon>Bacillati</taxon>
        <taxon>Bacillota</taxon>
        <taxon>Clostridia</taxon>
        <taxon>Lachnospirales</taxon>
        <taxon>Lachnospiraceae</taxon>
        <taxon>Parablautia</taxon>
    </lineage>
</organism>
<dbReference type="Proteomes" id="UP000280696">
    <property type="component" value="Unassembled WGS sequence"/>
</dbReference>
<keyword evidence="2" id="KW-1185">Reference proteome</keyword>